<evidence type="ECO:0000256" key="1">
    <source>
        <dbReference type="SAM" id="MobiDB-lite"/>
    </source>
</evidence>
<dbReference type="Proteomes" id="UP001500191">
    <property type="component" value="Unassembled WGS sequence"/>
</dbReference>
<feature type="compositionally biased region" description="Low complexity" evidence="1">
    <location>
        <begin position="64"/>
        <end position="73"/>
    </location>
</feature>
<name>A0ABN1BXU4_9DEIO</name>
<accession>A0ABN1BXU4</accession>
<dbReference type="EMBL" id="BAAADB010000011">
    <property type="protein sequence ID" value="GAA0507077.1"/>
    <property type="molecule type" value="Genomic_DNA"/>
</dbReference>
<proteinExistence type="predicted"/>
<reference evidence="3 4" key="1">
    <citation type="journal article" date="2019" name="Int. J. Syst. Evol. Microbiol.">
        <title>The Global Catalogue of Microorganisms (GCM) 10K type strain sequencing project: providing services to taxonomists for standard genome sequencing and annotation.</title>
        <authorList>
            <consortium name="The Broad Institute Genomics Platform"/>
            <consortium name="The Broad Institute Genome Sequencing Center for Infectious Disease"/>
            <person name="Wu L."/>
            <person name="Ma J."/>
        </authorList>
    </citation>
    <scope>NUCLEOTIDE SEQUENCE [LARGE SCALE GENOMIC DNA]</scope>
    <source>
        <strain evidence="3 4">JCM 14368</strain>
    </source>
</reference>
<evidence type="ECO:0000313" key="4">
    <source>
        <dbReference type="Proteomes" id="UP001500191"/>
    </source>
</evidence>
<organism evidence="3 4">
    <name type="scientific">Deinococcus depolymerans</name>
    <dbReference type="NCBI Taxonomy" id="392408"/>
    <lineage>
        <taxon>Bacteria</taxon>
        <taxon>Thermotogati</taxon>
        <taxon>Deinococcota</taxon>
        <taxon>Deinococci</taxon>
        <taxon>Deinococcales</taxon>
        <taxon>Deinococcaceae</taxon>
        <taxon>Deinococcus</taxon>
    </lineage>
</organism>
<feature type="domain" description="eCIS core" evidence="2">
    <location>
        <begin position="286"/>
        <end position="363"/>
    </location>
</feature>
<protein>
    <recommendedName>
        <fullName evidence="2">eCIS core domain-containing protein</fullName>
    </recommendedName>
</protein>
<dbReference type="Pfam" id="PF13699">
    <property type="entry name" value="eCIS_core"/>
    <property type="match status" value="1"/>
</dbReference>
<evidence type="ECO:0000259" key="2">
    <source>
        <dbReference type="Pfam" id="PF13699"/>
    </source>
</evidence>
<dbReference type="InterPro" id="IPR025295">
    <property type="entry name" value="eCIS_core_dom"/>
</dbReference>
<comment type="caution">
    <text evidence="3">The sequence shown here is derived from an EMBL/GenBank/DDBJ whole genome shotgun (WGS) entry which is preliminary data.</text>
</comment>
<gene>
    <name evidence="3" type="ORF">GCM10008937_13650</name>
</gene>
<evidence type="ECO:0000313" key="3">
    <source>
        <dbReference type="EMBL" id="GAA0507077.1"/>
    </source>
</evidence>
<feature type="region of interest" description="Disordered" evidence="1">
    <location>
        <begin position="43"/>
        <end position="73"/>
    </location>
</feature>
<sequence>MVTSRTVQTLHFTFPKHQSRSADLRHSHVTAPPIMALMAEFQHRSRTPDRRAAPRTSLGPSPEPAETAAQRAAAPLQRFLSTPARAQGQVARPVLRAATLQRQEEDRLSGARQTVQRQVEAVGDVAPVQRHADLPVPARPVTPSDWVTVMRHRAETVEGQRLDTRTFSDFQTLQRQVAQSLGQGFRMDRGNPAARYAAYGEHLATLQRHALSAPVSRVVLGMVPPAERLPLQRATEEALQRQMAQEQAALNFDTLGSLQRHLAELDAEATQPVLQRIQARRGAGNPLPEAIQRHLEQGLNHDLSRVRIHDDAEADKLAKGVNATAFTTGTDIFFQAGQFNPNTQSGLELLAHEVTHTVQQSQGRVGRGIDPDAGLEAEARSMGARLAQSGPQFGTKHTPMPRAALLNPTAPAAPTVQRWANPLDHLRKLKEKAKTAVRQVIRTVREPAARKAALNAIKRAVPAQIRRSVQNAIQKGKTRVKATVSRVTQVARRAPQVQKLLKVASSLPARARTAIAAATRIRQAAQTLGTASGRAHLAQRARAAAQQTIQAAARRLPPRAQATLSRIGRTATAAAHNLRQLGVSVHKFTTDPTYRKETLTRLTQTPMVSGLAKVGGNLQRFTTDRAYRAQQLHRLAQAGQRITLPVTQLGRDISSLGRDAMVSVVQKSGEAMAWATRKFEQAKHSKVGQGIQKSWAWMKSTEGKATLAKFGAAIATGVAVVAVVGTGGAALPLVLAAAGVASGVAGSLAENAVLRGSGEAKYAGRKLTHGITPTTMLIDGALGVALGPAARIVGGAASRLVGSAAKYAGGGLKIAGKYAGAGLQNAKVSALRQLGLVSAAGARRSMYVVRQEASQVWQATRQGVQTYNRAISTEVRAGIRGDMLGNAGWRGMAQRDAATLLAGTDVLRKAVNQVARARVKAQLSGPMGKILARQRLNMPGASTRKLQTALFNELKANSPDELIAAAWKANAQLRRAAYGETFRGIGRQVKQVAFGNASTLPGKALNLATMGPRLVAGNVAQKLNLHLSAFAGGAARGLGTLAGSTSEELVKFAGLKFSQNVKDNAQKGPGAAIPSAAQATMGEFSKVSNYGDAALQGIVGLSPEIFGKKEGMVPGLAGYDLLFKQAGAIFGNSVGGDQHEVANSTQEEGK</sequence>
<keyword evidence="4" id="KW-1185">Reference proteome</keyword>
<feature type="compositionally biased region" description="Basic and acidic residues" evidence="1">
    <location>
        <begin position="43"/>
        <end position="52"/>
    </location>
</feature>